<sequence length="81" mass="8431">MCFWRETTTHYSSCKRSTQAADTAARPRLKEEAPRPAARLHLQPAAGGEEGGEAAAGGGGTSESGSRPLKERVGCNGSDSL</sequence>
<feature type="region of interest" description="Disordered" evidence="1">
    <location>
        <begin position="1"/>
        <end position="81"/>
    </location>
</feature>
<dbReference type="AlphaFoldDB" id="A0A4Z2FA21"/>
<feature type="compositionally biased region" description="Polar residues" evidence="1">
    <location>
        <begin position="9"/>
        <end position="21"/>
    </location>
</feature>
<reference evidence="2 3" key="1">
    <citation type="submission" date="2019-03" db="EMBL/GenBank/DDBJ databases">
        <title>First draft genome of Liparis tanakae, snailfish: a comprehensive survey of snailfish specific genes.</title>
        <authorList>
            <person name="Kim W."/>
            <person name="Song I."/>
            <person name="Jeong J.-H."/>
            <person name="Kim D."/>
            <person name="Kim S."/>
            <person name="Ryu S."/>
            <person name="Song J.Y."/>
            <person name="Lee S.K."/>
        </authorList>
    </citation>
    <scope>NUCLEOTIDE SEQUENCE [LARGE SCALE GENOMIC DNA]</scope>
    <source>
        <tissue evidence="2">Muscle</tissue>
    </source>
</reference>
<organism evidence="2 3">
    <name type="scientific">Liparis tanakae</name>
    <name type="common">Tanaka's snailfish</name>
    <dbReference type="NCBI Taxonomy" id="230148"/>
    <lineage>
        <taxon>Eukaryota</taxon>
        <taxon>Metazoa</taxon>
        <taxon>Chordata</taxon>
        <taxon>Craniata</taxon>
        <taxon>Vertebrata</taxon>
        <taxon>Euteleostomi</taxon>
        <taxon>Actinopterygii</taxon>
        <taxon>Neopterygii</taxon>
        <taxon>Teleostei</taxon>
        <taxon>Neoteleostei</taxon>
        <taxon>Acanthomorphata</taxon>
        <taxon>Eupercaria</taxon>
        <taxon>Perciformes</taxon>
        <taxon>Cottioidei</taxon>
        <taxon>Cottales</taxon>
        <taxon>Liparidae</taxon>
        <taxon>Liparis</taxon>
    </lineage>
</organism>
<gene>
    <name evidence="2" type="ORF">EYF80_052201</name>
</gene>
<accession>A0A4Z2FA21</accession>
<evidence type="ECO:0000313" key="2">
    <source>
        <dbReference type="EMBL" id="TNN37623.1"/>
    </source>
</evidence>
<evidence type="ECO:0000256" key="1">
    <source>
        <dbReference type="SAM" id="MobiDB-lite"/>
    </source>
</evidence>
<dbReference type="Proteomes" id="UP000314294">
    <property type="component" value="Unassembled WGS sequence"/>
</dbReference>
<name>A0A4Z2FA21_9TELE</name>
<dbReference type="EMBL" id="SRLO01001463">
    <property type="protein sequence ID" value="TNN37623.1"/>
    <property type="molecule type" value="Genomic_DNA"/>
</dbReference>
<evidence type="ECO:0000313" key="3">
    <source>
        <dbReference type="Proteomes" id="UP000314294"/>
    </source>
</evidence>
<proteinExistence type="predicted"/>
<protein>
    <submittedName>
        <fullName evidence="2">Uncharacterized protein</fullName>
    </submittedName>
</protein>
<keyword evidence="3" id="KW-1185">Reference proteome</keyword>
<comment type="caution">
    <text evidence="2">The sequence shown here is derived from an EMBL/GenBank/DDBJ whole genome shotgun (WGS) entry which is preliminary data.</text>
</comment>